<protein>
    <recommendedName>
        <fullName evidence="2">Small ribosomal subunit protein mS35 mitochondrial conserved domain-containing protein</fullName>
    </recommendedName>
</protein>
<dbReference type="AlphaFoldDB" id="A0AAD2D0N3"/>
<keyword evidence="4" id="KW-1185">Reference proteome</keyword>
<dbReference type="Pfam" id="PF10213">
    <property type="entry name" value="MRP-S28"/>
    <property type="match status" value="1"/>
</dbReference>
<organism evidence="3 4">
    <name type="scientific">Euplotes crassus</name>
    <dbReference type="NCBI Taxonomy" id="5936"/>
    <lineage>
        <taxon>Eukaryota</taxon>
        <taxon>Sar</taxon>
        <taxon>Alveolata</taxon>
        <taxon>Ciliophora</taxon>
        <taxon>Intramacronucleata</taxon>
        <taxon>Spirotrichea</taxon>
        <taxon>Hypotrichia</taxon>
        <taxon>Euplotida</taxon>
        <taxon>Euplotidae</taxon>
        <taxon>Moneuplotes</taxon>
    </lineage>
</organism>
<dbReference type="InterPro" id="IPR019349">
    <property type="entry name" value="Ribosomal_mS35_mit"/>
</dbReference>
<evidence type="ECO:0000256" key="1">
    <source>
        <dbReference type="SAM" id="Coils"/>
    </source>
</evidence>
<evidence type="ECO:0000313" key="3">
    <source>
        <dbReference type="EMBL" id="CAI2376040.1"/>
    </source>
</evidence>
<sequence length="314" mass="37726">MFASFRRVGFQFGRTHSMQPNMINSLMFTPNRYMKKWYQKRHKIKIHKIKKLPCIPTSMQAVPADKFDYELQSKEQVKNQLATRDIYPVDVTRVMLEKTGIPLTLKHGMPTQFYEEMWPRLAFDLDDFSFSSAQKERFIFLLGPRYRGDSKVSLTCKQYDTYEKNMKRLMEIFNELIIESMRAPQKDLNALKCPYRMQRMKRKLGRTREERLKKKQKMEERNQKSIEMYNETGRTLQHQEFLDQLTKDAQIQQGTYKKTGKDPVYDGMQTSLEKALENDPDWKKEKEEKGFFREDFEPTLEEFLKNIKLVKRNE</sequence>
<comment type="caution">
    <text evidence="3">The sequence shown here is derived from an EMBL/GenBank/DDBJ whole genome shotgun (WGS) entry which is preliminary data.</text>
</comment>
<dbReference type="EMBL" id="CAMPGE010017569">
    <property type="protein sequence ID" value="CAI2376040.1"/>
    <property type="molecule type" value="Genomic_DNA"/>
</dbReference>
<evidence type="ECO:0000313" key="4">
    <source>
        <dbReference type="Proteomes" id="UP001295684"/>
    </source>
</evidence>
<feature type="domain" description="Small ribosomal subunit protein mS35 mitochondrial conserved" evidence="2">
    <location>
        <begin position="121"/>
        <end position="203"/>
    </location>
</feature>
<feature type="coiled-coil region" evidence="1">
    <location>
        <begin position="159"/>
        <end position="217"/>
    </location>
</feature>
<gene>
    <name evidence="3" type="ORF">ECRASSUSDP1_LOCUS17409</name>
</gene>
<accession>A0AAD2D0N3</accession>
<evidence type="ECO:0000259" key="2">
    <source>
        <dbReference type="Pfam" id="PF10213"/>
    </source>
</evidence>
<name>A0AAD2D0N3_EUPCR</name>
<reference evidence="3" key="1">
    <citation type="submission" date="2023-07" db="EMBL/GenBank/DDBJ databases">
        <authorList>
            <consortium name="AG Swart"/>
            <person name="Singh M."/>
            <person name="Singh A."/>
            <person name="Seah K."/>
            <person name="Emmerich C."/>
        </authorList>
    </citation>
    <scope>NUCLEOTIDE SEQUENCE</scope>
    <source>
        <strain evidence="3">DP1</strain>
    </source>
</reference>
<keyword evidence="1" id="KW-0175">Coiled coil</keyword>
<dbReference type="Proteomes" id="UP001295684">
    <property type="component" value="Unassembled WGS sequence"/>
</dbReference>
<proteinExistence type="predicted"/>